<evidence type="ECO:0000313" key="2">
    <source>
        <dbReference type="EMBL" id="KAF9882690.1"/>
    </source>
</evidence>
<organism evidence="2 3">
    <name type="scientific">Aspergillus nanangensis</name>
    <dbReference type="NCBI Taxonomy" id="2582783"/>
    <lineage>
        <taxon>Eukaryota</taxon>
        <taxon>Fungi</taxon>
        <taxon>Dikarya</taxon>
        <taxon>Ascomycota</taxon>
        <taxon>Pezizomycotina</taxon>
        <taxon>Eurotiomycetes</taxon>
        <taxon>Eurotiomycetidae</taxon>
        <taxon>Eurotiales</taxon>
        <taxon>Aspergillaceae</taxon>
        <taxon>Aspergillus</taxon>
        <taxon>Aspergillus subgen. Circumdati</taxon>
    </lineage>
</organism>
<comment type="caution">
    <text evidence="2">The sequence shown here is derived from an EMBL/GenBank/DDBJ whole genome shotgun (WGS) entry which is preliminary data.</text>
</comment>
<feature type="compositionally biased region" description="Polar residues" evidence="1">
    <location>
        <begin position="738"/>
        <end position="752"/>
    </location>
</feature>
<feature type="compositionally biased region" description="Polar residues" evidence="1">
    <location>
        <begin position="582"/>
        <end position="599"/>
    </location>
</feature>
<dbReference type="EMBL" id="VCAU01000237">
    <property type="protein sequence ID" value="KAF9882690.1"/>
    <property type="molecule type" value="Genomic_DNA"/>
</dbReference>
<dbReference type="InterPro" id="IPR043129">
    <property type="entry name" value="ATPase_NBD"/>
</dbReference>
<reference evidence="2" key="2">
    <citation type="submission" date="2020-02" db="EMBL/GenBank/DDBJ databases">
        <authorList>
            <person name="Gilchrist C.L.M."/>
            <person name="Chooi Y.-H."/>
        </authorList>
    </citation>
    <scope>NUCLEOTIDE SEQUENCE</scope>
    <source>
        <strain evidence="2">MST-FP2251</strain>
    </source>
</reference>
<dbReference type="Gene3D" id="3.30.420.40">
    <property type="match status" value="2"/>
</dbReference>
<protein>
    <submittedName>
        <fullName evidence="2">Uncharacterized protein</fullName>
    </submittedName>
</protein>
<dbReference type="Gene3D" id="3.90.640.10">
    <property type="entry name" value="Actin, Chain A, domain 4"/>
    <property type="match status" value="1"/>
</dbReference>
<evidence type="ECO:0000256" key="1">
    <source>
        <dbReference type="SAM" id="MobiDB-lite"/>
    </source>
</evidence>
<dbReference type="PANTHER" id="PTHR42749">
    <property type="entry name" value="CELL SHAPE-DETERMINING PROTEIN MREB"/>
    <property type="match status" value="1"/>
</dbReference>
<feature type="compositionally biased region" description="Polar residues" evidence="1">
    <location>
        <begin position="611"/>
        <end position="622"/>
    </location>
</feature>
<feature type="region of interest" description="Disordered" evidence="1">
    <location>
        <begin position="546"/>
        <end position="622"/>
    </location>
</feature>
<feature type="region of interest" description="Disordered" evidence="1">
    <location>
        <begin position="488"/>
        <end position="511"/>
    </location>
</feature>
<gene>
    <name evidence="2" type="ORF">FE257_005522</name>
</gene>
<dbReference type="CDD" id="cd10170">
    <property type="entry name" value="ASKHA_NBD_HSP70"/>
    <property type="match status" value="1"/>
</dbReference>
<dbReference type="Proteomes" id="UP001194746">
    <property type="component" value="Unassembled WGS sequence"/>
</dbReference>
<proteinExistence type="predicted"/>
<feature type="compositionally biased region" description="Basic residues" evidence="1">
    <location>
        <begin position="489"/>
        <end position="500"/>
    </location>
</feature>
<sequence>FASVSQEWAVEENPTTLLTSLFQYILSNVKEEVENDPRSERYLSDCDFESIIKSCVVTYPVRHNRGLKLSLVEAALNAGFKFVDGVSESQAAARHIITNPKVKRSPSTVTIVDMGGGSCDTATMHMSEDDRTRQVCATDGLGMGGQTIDDRGLSWLKTLPELTDPTYNADWEFISASFNRCKKAFKGDNLALAVPGRVIPLKAAVMRQFYDPLVSEVVDLTMRQHAEATKQGHRPDIIVLCGGPAGNKYLSQRVRTELSHRVPGIECISIQDAGAVALGALLHMENPLTDTQVADTDLGLEYLEDQSPTGQPFKGDLTESAIGWVIEKGDIASEEKCVIFLKKYRRGHDPTSNYVITTTVYTTNDKFRRDKMQINDRTKWNCRITYPLAPDVMSAINFLGKAVATIRHDSLFPENTSHKSIEARFSCSVKIWGQLLKLVFYLVHEDDRREELQTTFIAAGCMDDPSELEWQDRFGYEADPEVFEINRPLTRKRGRPRRKPSVGDDVVEHTIPRRKQLKLRQVLSSRSAGSSPLAPKVISNEQLTSMINQPPGVPSQVDDNRSSNSHCAIDEGEHVPQLSHAPRSQDTLKQSTLSQTQKSPSRRLPRMSISAICTTDTDSDAGETTTLTPDIEYQGAGQVHRLILSKGSRLARTDPATAESALKLYEDLDQNIQDKDSWKLSYNLLQMELNMDKTLHYYGTRILWLLKKIRDGSPLPGEEVHGFKERSSQLHKKFSSSQAVPMSSDANGSNIPGVQDKNTRKNNGITTVAAYNPDEIGPASLERLPSPSDSLPVLPALVRSKRLPKCKMQV</sequence>
<accession>A0AAD4CA62</accession>
<feature type="non-terminal residue" evidence="2">
    <location>
        <position position="1"/>
    </location>
</feature>
<evidence type="ECO:0000313" key="3">
    <source>
        <dbReference type="Proteomes" id="UP001194746"/>
    </source>
</evidence>
<feature type="region of interest" description="Disordered" evidence="1">
    <location>
        <begin position="738"/>
        <end position="762"/>
    </location>
</feature>
<reference evidence="2" key="1">
    <citation type="journal article" date="2019" name="Beilstein J. Org. Chem.">
        <title>Nanangenines: drimane sesquiterpenoids as the dominant metabolite cohort of a novel Australian fungus, Aspergillus nanangensis.</title>
        <authorList>
            <person name="Lacey H.J."/>
            <person name="Gilchrist C.L.M."/>
            <person name="Crombie A."/>
            <person name="Kalaitzis J.A."/>
            <person name="Vuong D."/>
            <person name="Rutledge P.J."/>
            <person name="Turner P."/>
            <person name="Pitt J.I."/>
            <person name="Lacey E."/>
            <person name="Chooi Y.H."/>
            <person name="Piggott A.M."/>
        </authorList>
    </citation>
    <scope>NUCLEOTIDE SEQUENCE</scope>
    <source>
        <strain evidence="2">MST-FP2251</strain>
    </source>
</reference>
<dbReference type="PANTHER" id="PTHR42749:SF1">
    <property type="entry name" value="CELL SHAPE-DETERMINING PROTEIN MREB"/>
    <property type="match status" value="1"/>
</dbReference>
<dbReference type="SUPFAM" id="SSF53067">
    <property type="entry name" value="Actin-like ATPase domain"/>
    <property type="match status" value="1"/>
</dbReference>
<name>A0AAD4CA62_ASPNN</name>
<keyword evidence="3" id="KW-1185">Reference proteome</keyword>
<dbReference type="AlphaFoldDB" id="A0AAD4CA62"/>